<evidence type="ECO:0008006" key="3">
    <source>
        <dbReference type="Google" id="ProtNLM"/>
    </source>
</evidence>
<dbReference type="Proteomes" id="UP000609651">
    <property type="component" value="Unassembled WGS sequence"/>
</dbReference>
<reference evidence="1 2" key="1">
    <citation type="journal article" date="2020" name="Syst. Appl. Microbiol.">
        <title>Alienimonas chondri sp. nov., a novel planctomycete isolated from the biofilm of the red alga Chondrus crispus.</title>
        <authorList>
            <person name="Vitorino I."/>
            <person name="Albuquerque L."/>
            <person name="Wiegand S."/>
            <person name="Kallscheuer N."/>
            <person name="da Costa M.S."/>
            <person name="Lobo-da-Cunha A."/>
            <person name="Jogler C."/>
            <person name="Lage O.M."/>
        </authorList>
    </citation>
    <scope>NUCLEOTIDE SEQUENCE [LARGE SCALE GENOMIC DNA]</scope>
    <source>
        <strain evidence="1 2">LzC2</strain>
    </source>
</reference>
<proteinExistence type="predicted"/>
<comment type="caution">
    <text evidence="1">The sequence shown here is derived from an EMBL/GenBank/DDBJ whole genome shotgun (WGS) entry which is preliminary data.</text>
</comment>
<dbReference type="EMBL" id="WTPX01000198">
    <property type="protein sequence ID" value="NNJ27756.1"/>
    <property type="molecule type" value="Genomic_DNA"/>
</dbReference>
<dbReference type="RefSeq" id="WP_171189663.1">
    <property type="nucleotide sequence ID" value="NZ_WTPX01000198.1"/>
</dbReference>
<protein>
    <recommendedName>
        <fullName evidence="3">TIGR04255 family protein</fullName>
    </recommendedName>
</protein>
<evidence type="ECO:0000313" key="1">
    <source>
        <dbReference type="EMBL" id="NNJ27756.1"/>
    </source>
</evidence>
<organism evidence="1 2">
    <name type="scientific">Alienimonas chondri</name>
    <dbReference type="NCBI Taxonomy" id="2681879"/>
    <lineage>
        <taxon>Bacteria</taxon>
        <taxon>Pseudomonadati</taxon>
        <taxon>Planctomycetota</taxon>
        <taxon>Planctomycetia</taxon>
        <taxon>Planctomycetales</taxon>
        <taxon>Planctomycetaceae</taxon>
        <taxon>Alienimonas</taxon>
    </lineage>
</organism>
<sequence>MTFQNGPSFEKPPITERLLTVQFEELSRFGLIHYGLWFQTVMEDLRLKDLRLDEHRDFARLPRIVETFPFRASPDFPAEYLLDPRRRLAARSDDQVWQMQIQPDRLSLFWQEPAEGRDFSAYPRFNELLSKFMALWECFVAFCQRHEIDEPAPNLAEVTYGNHLPAPAGVSAGEDFTAVFGVPLLGPENQAGSVAAWTVNRVFDFSNERVRVYAEAAAAYSDGPTRPATGTVLQLIGRARIADEETPAGRLGAAHDHVVKGFVELTDPSIRRSRWKQIS</sequence>
<evidence type="ECO:0000313" key="2">
    <source>
        <dbReference type="Proteomes" id="UP000609651"/>
    </source>
</evidence>
<accession>A0ABX1VK06</accession>
<keyword evidence="2" id="KW-1185">Reference proteome</keyword>
<name>A0ABX1VK06_9PLAN</name>
<gene>
    <name evidence="1" type="ORF">LzC2_38640</name>
</gene>